<protein>
    <submittedName>
        <fullName evidence="3">Poly(A) polymerase</fullName>
    </submittedName>
</protein>
<dbReference type="PANTHER" id="PTHR47545:SF1">
    <property type="entry name" value="MULTIFUNCTIONAL CCA PROTEIN"/>
    <property type="match status" value="1"/>
</dbReference>
<proteinExistence type="predicted"/>
<dbReference type="PANTHER" id="PTHR47545">
    <property type="entry name" value="MULTIFUNCTIONAL CCA PROTEIN"/>
    <property type="match status" value="1"/>
</dbReference>
<accession>A0A264VWS4</accession>
<keyword evidence="1" id="KW-0547">Nucleotide-binding</keyword>
<dbReference type="Proteomes" id="UP000216001">
    <property type="component" value="Unassembled WGS sequence"/>
</dbReference>
<dbReference type="Pfam" id="PF01966">
    <property type="entry name" value="HD"/>
    <property type="match status" value="1"/>
</dbReference>
<dbReference type="Gene3D" id="1.10.3090.10">
    <property type="entry name" value="cca-adding enzyme, domain 2"/>
    <property type="match status" value="1"/>
</dbReference>
<name>A0A264VWS4_PRORE</name>
<comment type="caution">
    <text evidence="3">The sequence shown here is derived from an EMBL/GenBank/DDBJ whole genome shotgun (WGS) entry which is preliminary data.</text>
</comment>
<dbReference type="STRING" id="587.RB151_015660"/>
<dbReference type="Gene3D" id="3.40.50.300">
    <property type="entry name" value="P-loop containing nucleotide triphosphate hydrolases"/>
    <property type="match status" value="1"/>
</dbReference>
<dbReference type="InterPro" id="IPR050124">
    <property type="entry name" value="tRNA_CCA-adding_enzyme"/>
</dbReference>
<dbReference type="GeneID" id="92275400"/>
<dbReference type="EMBL" id="NOWC01000006">
    <property type="protein sequence ID" value="OZS75277.1"/>
    <property type="molecule type" value="Genomic_DNA"/>
</dbReference>
<dbReference type="InterPro" id="IPR027417">
    <property type="entry name" value="P-loop_NTPase"/>
</dbReference>
<sequence length="379" mass="44047">MSWQLTQCRDWAQLEKQFDFVRDMQYVLQDRLHHAEGNVAIHTQMVLAALEDLPEYQQLPELKQQIVWAAALLHDVEKRSTTKEDEEGRIHSPGHAKKGELSVRNILFRQIETPFAIREQIAALVRFHGLPLWLMEKPDPERTLFAASLRVEMPLLCMLAKADAIGRTCEDKAELLVRIELFELFCREQGCWDKPKSFASPAGRFHYFHHQKGTTDYQPFEEIGSEVIMLCGLPGMGKDHFSKQFYPQTAVVCLDDIRREHKINPADKNAQGWVAQQAKEQAKRLLRTKTHFIWNATSLSASLRGTMISLFERYQAKIHLVYLEVPFKQWRQQNQQRKYAVPEQVMEKMAGKLELPTPDEAHQVSYYIDGNFEPLFAEK</sequence>
<evidence type="ECO:0000259" key="2">
    <source>
        <dbReference type="Pfam" id="PF01966"/>
    </source>
</evidence>
<dbReference type="SUPFAM" id="SSF52540">
    <property type="entry name" value="P-loop containing nucleoside triphosphate hydrolases"/>
    <property type="match status" value="1"/>
</dbReference>
<dbReference type="GO" id="GO:0000166">
    <property type="term" value="F:nucleotide binding"/>
    <property type="evidence" value="ECO:0007669"/>
    <property type="project" value="UniProtKB-KW"/>
</dbReference>
<dbReference type="Pfam" id="PF13671">
    <property type="entry name" value="AAA_33"/>
    <property type="match status" value="1"/>
</dbReference>
<organism evidence="3 4">
    <name type="scientific">Providencia rettgeri</name>
    <dbReference type="NCBI Taxonomy" id="587"/>
    <lineage>
        <taxon>Bacteria</taxon>
        <taxon>Pseudomonadati</taxon>
        <taxon>Pseudomonadota</taxon>
        <taxon>Gammaproteobacteria</taxon>
        <taxon>Enterobacterales</taxon>
        <taxon>Morganellaceae</taxon>
        <taxon>Providencia</taxon>
    </lineage>
</organism>
<gene>
    <name evidence="3" type="ORF">CHI95_07155</name>
</gene>
<dbReference type="CDD" id="cd00077">
    <property type="entry name" value="HDc"/>
    <property type="match status" value="1"/>
</dbReference>
<dbReference type="InterPro" id="IPR006674">
    <property type="entry name" value="HD_domain"/>
</dbReference>
<evidence type="ECO:0000256" key="1">
    <source>
        <dbReference type="ARBA" id="ARBA00022741"/>
    </source>
</evidence>
<dbReference type="InterPro" id="IPR003607">
    <property type="entry name" value="HD/PDEase_dom"/>
</dbReference>
<evidence type="ECO:0000313" key="3">
    <source>
        <dbReference type="EMBL" id="OZS75277.1"/>
    </source>
</evidence>
<reference evidence="3 4" key="1">
    <citation type="submission" date="2017-07" db="EMBL/GenBank/DDBJ databases">
        <title>blaIMP-27 on transferable plasmids in Proteus mirabilis and Providencia rettgeri.</title>
        <authorList>
            <person name="Potter R."/>
        </authorList>
    </citation>
    <scope>NUCLEOTIDE SEQUENCE [LARGE SCALE GENOMIC DNA]</scope>
    <source>
        <strain evidence="3 4">PR1</strain>
    </source>
</reference>
<evidence type="ECO:0000313" key="4">
    <source>
        <dbReference type="Proteomes" id="UP000216001"/>
    </source>
</evidence>
<dbReference type="SUPFAM" id="SSF109604">
    <property type="entry name" value="HD-domain/PDEase-like"/>
    <property type="match status" value="1"/>
</dbReference>
<dbReference type="RefSeq" id="WP_094961206.1">
    <property type="nucleotide sequence ID" value="NZ_JAFJXK010000172.1"/>
</dbReference>
<feature type="domain" description="HD" evidence="2">
    <location>
        <begin position="40"/>
        <end position="135"/>
    </location>
</feature>
<dbReference type="AlphaFoldDB" id="A0A264VWS4"/>